<dbReference type="Pfam" id="PF03357">
    <property type="entry name" value="Snf7"/>
    <property type="match status" value="1"/>
</dbReference>
<dbReference type="KEGG" id="nta:107816151"/>
<dbReference type="GO" id="GO:0009898">
    <property type="term" value="C:cytoplasmic side of plasma membrane"/>
    <property type="evidence" value="ECO:0000318"/>
    <property type="project" value="GO_Central"/>
</dbReference>
<proteinExistence type="predicted"/>
<dbReference type="GO" id="GO:0006900">
    <property type="term" value="P:vesicle budding from membrane"/>
    <property type="evidence" value="ECO:0000318"/>
    <property type="project" value="GO_Central"/>
</dbReference>
<protein>
    <recommendedName>
        <fullName evidence="2">Charged multivesicular body protein 7-like</fullName>
    </recommendedName>
</protein>
<dbReference type="PANTHER" id="PTHR22761">
    <property type="entry name" value="CHARGED MULTIVESICULAR BODY PROTEIN"/>
    <property type="match status" value="1"/>
</dbReference>
<organism evidence="1">
    <name type="scientific">Nicotiana tabacum</name>
    <name type="common">Common tobacco</name>
    <dbReference type="NCBI Taxonomy" id="4097"/>
    <lineage>
        <taxon>Eukaryota</taxon>
        <taxon>Viridiplantae</taxon>
        <taxon>Streptophyta</taxon>
        <taxon>Embryophyta</taxon>
        <taxon>Tracheophyta</taxon>
        <taxon>Spermatophyta</taxon>
        <taxon>Magnoliopsida</taxon>
        <taxon>eudicotyledons</taxon>
        <taxon>Gunneridae</taxon>
        <taxon>Pentapetalae</taxon>
        <taxon>asterids</taxon>
        <taxon>lamiids</taxon>
        <taxon>Solanales</taxon>
        <taxon>Solanaceae</taxon>
        <taxon>Nicotianoideae</taxon>
        <taxon>Nicotianeae</taxon>
        <taxon>Nicotiana</taxon>
    </lineage>
</organism>
<dbReference type="RefSeq" id="XP_016497325.1">
    <property type="nucleotide sequence ID" value="XM_016641839.1"/>
</dbReference>
<evidence type="ECO:0008006" key="2">
    <source>
        <dbReference type="Google" id="ProtNLM"/>
    </source>
</evidence>
<dbReference type="PaxDb" id="4097-A0A1S4C866"/>
<name>A0A1S4C866_TOBAC</name>
<dbReference type="GO" id="GO:0000815">
    <property type="term" value="C:ESCRT III complex"/>
    <property type="evidence" value="ECO:0000318"/>
    <property type="project" value="GO_Central"/>
</dbReference>
<sequence length="520" mass="58277">MGKSQQMGTVKGEEESSLIEYLRKEVLDWDDEVKLIARYKAFSGQRSDWEPLYLFWRDLILKVARHLHIFIIRPSQVKIWFDRGGLVPLCLEQVLLEMYTAGELLQNVGVTDPASGWVSQILQKVVNLGGLLRPPTQEKLAEDYYIIPVLLKEKALQVVQALSESHWTASCVITWRMFEELSGGFKEAHAVLNHLSECGKAKYLVTNKKDLMEVMLVGMLFSICISFINTMFGSTDKEERVDEREIHRFLFNQQHDNPVHYMQLEMYTAGELLQNVGVTDPASGWVSQILQKVVNLGGLLRPPTQEKLAEDYYIIPVLLKYDACSMCRSRESALASLKLGNKQVALRCSREMKLASLSREKCTALLNRVEEVLAIISDAEASKEVSEAIRIGTQAIKENGIDYDEVELCLQELNECVESQKQIDEILGSNAADAEIDDEGIEDELKKLELNFAEVPTQTSTSHSAVDALVAGAQETTNALSDSLANLHISHHARKDLEAEHAAEPMGVVSNDVNREAALA</sequence>
<dbReference type="STRING" id="4097.A0A1S4C866"/>
<dbReference type="OrthoDB" id="10250120at2759"/>
<dbReference type="AlphaFoldDB" id="A0A1S4C866"/>
<gene>
    <name evidence="1" type="primary">LOC107816151</name>
</gene>
<dbReference type="PANTHER" id="PTHR22761:SF7">
    <property type="entry name" value="SNF7 FAMILY PROTEIN"/>
    <property type="match status" value="1"/>
</dbReference>
<dbReference type="Pfam" id="PF25880">
    <property type="entry name" value="WHD_CHMP7_1st"/>
    <property type="match status" value="1"/>
</dbReference>
<dbReference type="GO" id="GO:0032511">
    <property type="term" value="P:late endosome to vacuole transport via multivesicular body sorting pathway"/>
    <property type="evidence" value="ECO:0000318"/>
    <property type="project" value="GO_Central"/>
</dbReference>
<evidence type="ECO:0000313" key="1">
    <source>
        <dbReference type="RefSeq" id="XP_016497325.1"/>
    </source>
</evidence>
<dbReference type="GO" id="GO:0005771">
    <property type="term" value="C:multivesicular body"/>
    <property type="evidence" value="ECO:0000318"/>
    <property type="project" value="GO_Central"/>
</dbReference>
<dbReference type="InterPro" id="IPR005024">
    <property type="entry name" value="Snf7_fam"/>
</dbReference>
<dbReference type="OMA" id="LADTCLQ"/>
<accession>A0A1S4C866</accession>
<reference evidence="1" key="1">
    <citation type="submission" date="2025-08" db="UniProtKB">
        <authorList>
            <consortium name="RefSeq"/>
        </authorList>
    </citation>
    <scope>IDENTIFICATION</scope>
</reference>